<dbReference type="EMBL" id="RJVU01062584">
    <property type="protein sequence ID" value="ROJ29285.1"/>
    <property type="molecule type" value="Genomic_DNA"/>
</dbReference>
<feature type="region of interest" description="Disordered" evidence="1">
    <location>
        <begin position="166"/>
        <end position="192"/>
    </location>
</feature>
<gene>
    <name evidence="3" type="ORF">DPX16_13729</name>
</gene>
<keyword evidence="4" id="KW-1185">Reference proteome</keyword>
<keyword evidence="2" id="KW-0472">Membrane</keyword>
<accession>A0A3N0XRU4</accession>
<evidence type="ECO:0000313" key="3">
    <source>
        <dbReference type="EMBL" id="ROJ29285.1"/>
    </source>
</evidence>
<proteinExistence type="predicted"/>
<dbReference type="Proteomes" id="UP000281406">
    <property type="component" value="Unassembled WGS sequence"/>
</dbReference>
<dbReference type="AlphaFoldDB" id="A0A3N0XRU4"/>
<comment type="caution">
    <text evidence="3">The sequence shown here is derived from an EMBL/GenBank/DDBJ whole genome shotgun (WGS) entry which is preliminary data.</text>
</comment>
<evidence type="ECO:0000256" key="2">
    <source>
        <dbReference type="SAM" id="Phobius"/>
    </source>
</evidence>
<evidence type="ECO:0000256" key="1">
    <source>
        <dbReference type="SAM" id="MobiDB-lite"/>
    </source>
</evidence>
<evidence type="ECO:0000313" key="4">
    <source>
        <dbReference type="Proteomes" id="UP000281406"/>
    </source>
</evidence>
<protein>
    <submittedName>
        <fullName evidence="3">Uncharacterized protein</fullName>
    </submittedName>
</protein>
<sequence>MAPLEKWLSAGRVEVPQGAVLGPFSDGSPRALPRHGSISSQLLISKAHYFVLRLAVRQSSGAPAAVPPWPFTKPIIYFGTAALLAWALIYAPVGVLAASCEKHRSINTSSAVQSERQETKDCHSGKQMQKKQMRHANAEGGKVPEAACLGGEQQEKRKNKMYAGAQVEGSDGGVGREGGGGGLGKKINSVSV</sequence>
<reference evidence="3 4" key="1">
    <citation type="submission" date="2018-10" db="EMBL/GenBank/DDBJ databases">
        <title>Genome assembly for a Yunnan-Guizhou Plateau 3E fish, Anabarilius grahami (Regan), and its evolutionary and genetic applications.</title>
        <authorList>
            <person name="Jiang W."/>
        </authorList>
    </citation>
    <scope>NUCLEOTIDE SEQUENCE [LARGE SCALE GENOMIC DNA]</scope>
    <source>
        <strain evidence="3">AG-KIZ</strain>
        <tissue evidence="3">Muscle</tissue>
    </source>
</reference>
<keyword evidence="2" id="KW-1133">Transmembrane helix</keyword>
<name>A0A3N0XRU4_ANAGA</name>
<organism evidence="3 4">
    <name type="scientific">Anabarilius grahami</name>
    <name type="common">Kanglang fish</name>
    <name type="synonym">Barilius grahami</name>
    <dbReference type="NCBI Taxonomy" id="495550"/>
    <lineage>
        <taxon>Eukaryota</taxon>
        <taxon>Metazoa</taxon>
        <taxon>Chordata</taxon>
        <taxon>Craniata</taxon>
        <taxon>Vertebrata</taxon>
        <taxon>Euteleostomi</taxon>
        <taxon>Actinopterygii</taxon>
        <taxon>Neopterygii</taxon>
        <taxon>Teleostei</taxon>
        <taxon>Ostariophysi</taxon>
        <taxon>Cypriniformes</taxon>
        <taxon>Xenocyprididae</taxon>
        <taxon>Xenocypridinae</taxon>
        <taxon>Xenocypridinae incertae sedis</taxon>
        <taxon>Anabarilius</taxon>
    </lineage>
</organism>
<keyword evidence="2" id="KW-0812">Transmembrane</keyword>
<feature type="compositionally biased region" description="Gly residues" evidence="1">
    <location>
        <begin position="170"/>
        <end position="184"/>
    </location>
</feature>
<feature type="transmembrane region" description="Helical" evidence="2">
    <location>
        <begin position="75"/>
        <end position="98"/>
    </location>
</feature>